<keyword evidence="1" id="KW-0732">Signal</keyword>
<dbReference type="EMBL" id="CAJNDS010001158">
    <property type="protein sequence ID" value="CAE7249898.1"/>
    <property type="molecule type" value="Genomic_DNA"/>
</dbReference>
<dbReference type="Proteomes" id="UP000604046">
    <property type="component" value="Unassembled WGS sequence"/>
</dbReference>
<accession>A0A812LPB4</accession>
<evidence type="ECO:0000313" key="3">
    <source>
        <dbReference type="Proteomes" id="UP000604046"/>
    </source>
</evidence>
<keyword evidence="3" id="KW-1185">Reference proteome</keyword>
<proteinExistence type="predicted"/>
<feature type="signal peptide" evidence="1">
    <location>
        <begin position="1"/>
        <end position="18"/>
    </location>
</feature>
<gene>
    <name evidence="2" type="ORF">SNAT2548_LOCUS12219</name>
</gene>
<protein>
    <submittedName>
        <fullName evidence="2">Uncharacterized protein</fullName>
    </submittedName>
</protein>
<organism evidence="2 3">
    <name type="scientific">Symbiodinium natans</name>
    <dbReference type="NCBI Taxonomy" id="878477"/>
    <lineage>
        <taxon>Eukaryota</taxon>
        <taxon>Sar</taxon>
        <taxon>Alveolata</taxon>
        <taxon>Dinophyceae</taxon>
        <taxon>Suessiales</taxon>
        <taxon>Symbiodiniaceae</taxon>
        <taxon>Symbiodinium</taxon>
    </lineage>
</organism>
<feature type="chain" id="PRO_5032433067" evidence="1">
    <location>
        <begin position="19"/>
        <end position="205"/>
    </location>
</feature>
<sequence length="205" mass="23137">MRFCTLPLYCLVVTLVASEEMQIAKAKSAKSWCPSCQGALCQRQFLFTAMDPQSAELQHLDQLVRQSGSRVRSGFDGAVSELLKALKSVYRTMSWGEEGLKDPMPQDGVSRLKPFVHTKDEVVNSKLLFRTQLLIWDWLQTGQSTLAVYNAAHWDVEELELLLLACPCSRLVLKPLGTEELLQQHNISHADVTARDELTAWFQNV</sequence>
<evidence type="ECO:0000256" key="1">
    <source>
        <dbReference type="SAM" id="SignalP"/>
    </source>
</evidence>
<reference evidence="2" key="1">
    <citation type="submission" date="2021-02" db="EMBL/GenBank/DDBJ databases">
        <authorList>
            <person name="Dougan E. K."/>
            <person name="Rhodes N."/>
            <person name="Thang M."/>
            <person name="Chan C."/>
        </authorList>
    </citation>
    <scope>NUCLEOTIDE SEQUENCE</scope>
</reference>
<name>A0A812LPB4_9DINO</name>
<dbReference type="AlphaFoldDB" id="A0A812LPB4"/>
<evidence type="ECO:0000313" key="2">
    <source>
        <dbReference type="EMBL" id="CAE7249898.1"/>
    </source>
</evidence>
<comment type="caution">
    <text evidence="2">The sequence shown here is derived from an EMBL/GenBank/DDBJ whole genome shotgun (WGS) entry which is preliminary data.</text>
</comment>